<evidence type="ECO:0000259" key="1">
    <source>
        <dbReference type="Pfam" id="PF20031"/>
    </source>
</evidence>
<sequence>MTRKTGALAALKKLESERAKLDTKQQELETKAAIELGRMFLGTGVETFSAKSLKRMGTVLGKMNEEQALATLKIGNSTSAR</sequence>
<accession>A0ABX2N4W1</accession>
<dbReference type="Pfam" id="PF20031">
    <property type="entry name" value="DUF6437"/>
    <property type="match status" value="1"/>
</dbReference>
<gene>
    <name evidence="2" type="ORF">HUO14_12680</name>
</gene>
<evidence type="ECO:0000313" key="2">
    <source>
        <dbReference type="EMBL" id="NVD28748.1"/>
    </source>
</evidence>
<dbReference type="EMBL" id="JABWMH010000003">
    <property type="protein sequence ID" value="NVD28748.1"/>
    <property type="molecule type" value="Genomic_DNA"/>
</dbReference>
<organism evidence="2 3">
    <name type="scientific">Parasphingorhabdus flavimaris</name>
    <dbReference type="NCBI Taxonomy" id="266812"/>
    <lineage>
        <taxon>Bacteria</taxon>
        <taxon>Pseudomonadati</taxon>
        <taxon>Pseudomonadota</taxon>
        <taxon>Alphaproteobacteria</taxon>
        <taxon>Sphingomonadales</taxon>
        <taxon>Sphingomonadaceae</taxon>
        <taxon>Parasphingorhabdus</taxon>
    </lineage>
</organism>
<dbReference type="Proteomes" id="UP000652427">
    <property type="component" value="Unassembled WGS sequence"/>
</dbReference>
<proteinExistence type="predicted"/>
<comment type="caution">
    <text evidence="2">The sequence shown here is derived from an EMBL/GenBank/DDBJ whole genome shotgun (WGS) entry which is preliminary data.</text>
</comment>
<name>A0ABX2N4W1_9SPHN</name>
<keyword evidence="3" id="KW-1185">Reference proteome</keyword>
<dbReference type="RefSeq" id="WP_100092310.1">
    <property type="nucleotide sequence ID" value="NZ_JABWMH010000003.1"/>
</dbReference>
<evidence type="ECO:0000313" key="3">
    <source>
        <dbReference type="Proteomes" id="UP000652427"/>
    </source>
</evidence>
<dbReference type="InterPro" id="IPR045496">
    <property type="entry name" value="DUF6437"/>
</dbReference>
<protein>
    <recommendedName>
        <fullName evidence="1">DUF64370 domain-containing protein</fullName>
    </recommendedName>
</protein>
<reference evidence="2 3" key="1">
    <citation type="submission" date="2020-06" db="EMBL/GenBank/DDBJ databases">
        <authorList>
            <person name="Kim S.-J."/>
            <person name="Park S.-J."/>
        </authorList>
    </citation>
    <scope>NUCLEOTIDE SEQUENCE [LARGE SCALE GENOMIC DNA]</scope>
    <source>
        <strain evidence="2 3">SW-151</strain>
    </source>
</reference>
<feature type="domain" description="DUF64370" evidence="1">
    <location>
        <begin position="1"/>
        <end position="73"/>
    </location>
</feature>